<dbReference type="InterPro" id="IPR016169">
    <property type="entry name" value="FAD-bd_PCMH_sub2"/>
</dbReference>
<organism evidence="7">
    <name type="scientific">Bosea sp. NBC_00436</name>
    <dbReference type="NCBI Taxonomy" id="2969620"/>
    <lineage>
        <taxon>Bacteria</taxon>
        <taxon>Pseudomonadati</taxon>
        <taxon>Pseudomonadota</taxon>
        <taxon>Alphaproteobacteria</taxon>
        <taxon>Hyphomicrobiales</taxon>
        <taxon>Boseaceae</taxon>
        <taxon>Bosea</taxon>
    </lineage>
</organism>
<accession>A0A9E7ZIP2</accession>
<dbReference type="PANTHER" id="PTHR43716">
    <property type="entry name" value="D-2-HYDROXYGLUTARATE DEHYDROGENASE, MITOCHONDRIAL"/>
    <property type="match status" value="1"/>
</dbReference>
<dbReference type="Gene3D" id="3.30.70.2740">
    <property type="match status" value="1"/>
</dbReference>
<dbReference type="GO" id="GO:0022904">
    <property type="term" value="P:respiratory electron transport chain"/>
    <property type="evidence" value="ECO:0007669"/>
    <property type="project" value="TreeGrafter"/>
</dbReference>
<dbReference type="Gene3D" id="3.30.465.10">
    <property type="match status" value="1"/>
</dbReference>
<dbReference type="InterPro" id="IPR006094">
    <property type="entry name" value="Oxid_FAD_bind_N"/>
</dbReference>
<dbReference type="FunFam" id="1.10.45.10:FF:000001">
    <property type="entry name" value="D-lactate dehydrogenase mitochondrial"/>
    <property type="match status" value="1"/>
</dbReference>
<dbReference type="SUPFAM" id="SSF55103">
    <property type="entry name" value="FAD-linked oxidases, C-terminal domain"/>
    <property type="match status" value="1"/>
</dbReference>
<keyword evidence="4" id="KW-0274">FAD</keyword>
<dbReference type="EMBL" id="CP102774">
    <property type="protein sequence ID" value="UZF85758.1"/>
    <property type="molecule type" value="Genomic_DNA"/>
</dbReference>
<comment type="similarity">
    <text evidence="2">Belongs to the FAD-binding oxidoreductase/transferase type 4 family.</text>
</comment>
<dbReference type="InterPro" id="IPR051264">
    <property type="entry name" value="FAD-oxidored/transferase_4"/>
</dbReference>
<comment type="cofactor">
    <cofactor evidence="1">
        <name>FAD</name>
        <dbReference type="ChEBI" id="CHEBI:57692"/>
    </cofactor>
</comment>
<evidence type="ECO:0000256" key="3">
    <source>
        <dbReference type="ARBA" id="ARBA00022630"/>
    </source>
</evidence>
<evidence type="ECO:0000256" key="5">
    <source>
        <dbReference type="ARBA" id="ARBA00023002"/>
    </source>
</evidence>
<gene>
    <name evidence="7" type="ORF">NWE54_18310</name>
</gene>
<dbReference type="InterPro" id="IPR036318">
    <property type="entry name" value="FAD-bd_PCMH-like_sf"/>
</dbReference>
<name>A0A9E7ZIP2_9HYPH</name>
<dbReference type="Pfam" id="PF01565">
    <property type="entry name" value="FAD_binding_4"/>
    <property type="match status" value="1"/>
</dbReference>
<protein>
    <submittedName>
        <fullName evidence="7">FAD-binding oxidoreductase</fullName>
    </submittedName>
</protein>
<dbReference type="PANTHER" id="PTHR43716:SF1">
    <property type="entry name" value="D-2-HYDROXYGLUTARATE DEHYDROGENASE, MITOCHONDRIAL"/>
    <property type="match status" value="1"/>
</dbReference>
<reference evidence="7" key="1">
    <citation type="submission" date="2022-08" db="EMBL/GenBank/DDBJ databases">
        <title>Complete Genome Sequences of 2 Bosea sp. soil isolates.</title>
        <authorList>
            <person name="Alvarez Arevalo M."/>
            <person name="Sterndorff E.B."/>
            <person name="Faurdal D."/>
            <person name="Joergensen T.S."/>
            <person name="Weber T."/>
        </authorList>
    </citation>
    <scope>NUCLEOTIDE SEQUENCE</scope>
    <source>
        <strain evidence="7">NBC_00436</strain>
    </source>
</reference>
<sequence length="461" mass="48326">MPLPDDALAALAEVVGAGGLRSGEAIPARNRKDASETPEGLPAVLVTPRTTEEVAAVLAACSRFSLPVVVQGGMTGLAGGAVPQAGEVALSLERISGVEEIDPVTRTMTVLAGTPLAVVQEKAAEAGFLYGVDLGARGTCTIGGNVATNAGGVQVLRYGMTRRNVLGLEAVMADGCIVSHLKKVVKNNAGYDWTQLFIGSEGTLGVVTRVLLALQPAVTGTQTALCAAGSVGNALAALNRLEARLGGGLLAFEAMWSEYMKAATEQGGLPVPFAEEPEVVLVIEAAMGPGSTGEENFAEALTELAEEGLLDDALIAQSGRDRQRFWAYREANYEFYRDLPPGIHFDVSIPLGAMADAVALLRQRVKARSATAFPIVFGHLADSNLHLSLHDETGDLSGFADIVYELVREKQGSISAEHGVGVLKRPYLGMSRSDAELTLMTSLKRTLDPSNILNRGRILPA</sequence>
<keyword evidence="3" id="KW-0285">Flavoprotein</keyword>
<dbReference type="GO" id="GO:0071949">
    <property type="term" value="F:FAD binding"/>
    <property type="evidence" value="ECO:0007669"/>
    <property type="project" value="InterPro"/>
</dbReference>
<evidence type="ECO:0000256" key="4">
    <source>
        <dbReference type="ARBA" id="ARBA00022827"/>
    </source>
</evidence>
<dbReference type="InterPro" id="IPR016171">
    <property type="entry name" value="Vanillyl_alc_oxidase_C-sub2"/>
</dbReference>
<dbReference type="AlphaFoldDB" id="A0A9E7ZIP2"/>
<dbReference type="SUPFAM" id="SSF56176">
    <property type="entry name" value="FAD-binding/transporter-associated domain-like"/>
    <property type="match status" value="1"/>
</dbReference>
<dbReference type="InterPro" id="IPR016166">
    <property type="entry name" value="FAD-bd_PCMH"/>
</dbReference>
<evidence type="ECO:0000256" key="2">
    <source>
        <dbReference type="ARBA" id="ARBA00008000"/>
    </source>
</evidence>
<evidence type="ECO:0000313" key="7">
    <source>
        <dbReference type="EMBL" id="UZF85758.1"/>
    </source>
</evidence>
<evidence type="ECO:0000256" key="1">
    <source>
        <dbReference type="ARBA" id="ARBA00001974"/>
    </source>
</evidence>
<keyword evidence="5" id="KW-0560">Oxidoreductase</keyword>
<dbReference type="Gene3D" id="1.10.45.10">
    <property type="entry name" value="Vanillyl-alcohol Oxidase, Chain A, domain 4"/>
    <property type="match status" value="1"/>
</dbReference>
<dbReference type="InterPro" id="IPR004113">
    <property type="entry name" value="FAD-bd_oxidored_4_C"/>
</dbReference>
<dbReference type="InterPro" id="IPR016164">
    <property type="entry name" value="FAD-linked_Oxase-like_C"/>
</dbReference>
<dbReference type="PROSITE" id="PS51387">
    <property type="entry name" value="FAD_PCMH"/>
    <property type="match status" value="1"/>
</dbReference>
<feature type="domain" description="FAD-binding PCMH-type" evidence="6">
    <location>
        <begin position="38"/>
        <end position="217"/>
    </location>
</feature>
<evidence type="ECO:0000259" key="6">
    <source>
        <dbReference type="PROSITE" id="PS51387"/>
    </source>
</evidence>
<dbReference type="GO" id="GO:0016491">
    <property type="term" value="F:oxidoreductase activity"/>
    <property type="evidence" value="ECO:0007669"/>
    <property type="project" value="UniProtKB-KW"/>
</dbReference>
<dbReference type="Gene3D" id="3.30.70.2190">
    <property type="match status" value="1"/>
</dbReference>
<dbReference type="Pfam" id="PF02913">
    <property type="entry name" value="FAD-oxidase_C"/>
    <property type="match status" value="1"/>
</dbReference>
<proteinExistence type="inferred from homology"/>